<comment type="caution">
    <text evidence="1">The sequence shown here is derived from an EMBL/GenBank/DDBJ whole genome shotgun (WGS) entry which is preliminary data.</text>
</comment>
<gene>
    <name evidence="1" type="ORF">PCIT_b0979</name>
</gene>
<organism evidence="1 2">
    <name type="scientific">Pseudoalteromonas citrea</name>
    <dbReference type="NCBI Taxonomy" id="43655"/>
    <lineage>
        <taxon>Bacteria</taxon>
        <taxon>Pseudomonadati</taxon>
        <taxon>Pseudomonadota</taxon>
        <taxon>Gammaproteobacteria</taxon>
        <taxon>Alteromonadales</taxon>
        <taxon>Pseudoalteromonadaceae</taxon>
        <taxon>Pseudoalteromonas</taxon>
    </lineage>
</organism>
<protein>
    <submittedName>
        <fullName evidence="1">Uncharacterized protein</fullName>
    </submittedName>
</protein>
<evidence type="ECO:0000313" key="2">
    <source>
        <dbReference type="Proteomes" id="UP000016487"/>
    </source>
</evidence>
<sequence>MVVSARVNWAQIYHQSFRGCWAVGLLGVFLQQFDWGLYKAEAT</sequence>
<dbReference type="AlphaFoldDB" id="A0AAD4FQC9"/>
<name>A0AAD4FQC9_9GAMM</name>
<reference evidence="1" key="1">
    <citation type="journal article" date="2012" name="J. Bacteriol.">
        <title>Genome sequences of type strains of seven species of the marine bacterium Pseudoalteromonas.</title>
        <authorList>
            <person name="Xie B.B."/>
            <person name="Shu Y.L."/>
            <person name="Qin Q.L."/>
            <person name="Rong J.C."/>
            <person name="Zhang X.Y."/>
            <person name="Chen X.L."/>
            <person name="Shi M."/>
            <person name="He H.L."/>
            <person name="Zhou B.C."/>
            <person name="Zhang Y.Z."/>
        </authorList>
    </citation>
    <scope>NUCLEOTIDE SEQUENCE</scope>
    <source>
        <strain evidence="1">DSM 8771</strain>
    </source>
</reference>
<proteinExistence type="predicted"/>
<dbReference type="EMBL" id="AHBZ03000027">
    <property type="protein sequence ID" value="KAF7764884.1"/>
    <property type="molecule type" value="Genomic_DNA"/>
</dbReference>
<reference evidence="1" key="2">
    <citation type="submission" date="2015-03" db="EMBL/GenBank/DDBJ databases">
        <title>Genome sequence of Pseudoalteromonas citrea.</title>
        <authorList>
            <person name="Xie B.-B."/>
            <person name="Rong J.-C."/>
            <person name="Qin Q.-L."/>
            <person name="Zhang Y.-Z."/>
        </authorList>
    </citation>
    <scope>NUCLEOTIDE SEQUENCE</scope>
    <source>
        <strain evidence="1">DSM 8771</strain>
    </source>
</reference>
<accession>A0AAD4FQC9</accession>
<evidence type="ECO:0000313" key="1">
    <source>
        <dbReference type="EMBL" id="KAF7764884.1"/>
    </source>
</evidence>
<dbReference type="Proteomes" id="UP000016487">
    <property type="component" value="Unassembled WGS sequence"/>
</dbReference>